<feature type="compositionally biased region" description="Low complexity" evidence="1">
    <location>
        <begin position="72"/>
        <end position="89"/>
    </location>
</feature>
<feature type="non-terminal residue" evidence="2">
    <location>
        <position position="285"/>
    </location>
</feature>
<name>A0A1Y2B7P1_9FUNG</name>
<evidence type="ECO:0000313" key="2">
    <source>
        <dbReference type="EMBL" id="ORY30744.1"/>
    </source>
</evidence>
<protein>
    <submittedName>
        <fullName evidence="2">Uncharacterized protein</fullName>
    </submittedName>
</protein>
<evidence type="ECO:0000256" key="1">
    <source>
        <dbReference type="SAM" id="MobiDB-lite"/>
    </source>
</evidence>
<feature type="compositionally biased region" description="Polar residues" evidence="1">
    <location>
        <begin position="90"/>
        <end position="107"/>
    </location>
</feature>
<accession>A0A1Y2B7P1</accession>
<feature type="region of interest" description="Disordered" evidence="1">
    <location>
        <begin position="72"/>
        <end position="107"/>
    </location>
</feature>
<dbReference type="OrthoDB" id="10675638at2759"/>
<comment type="caution">
    <text evidence="2">The sequence shown here is derived from an EMBL/GenBank/DDBJ whole genome shotgun (WGS) entry which is preliminary data.</text>
</comment>
<dbReference type="Proteomes" id="UP000193642">
    <property type="component" value="Unassembled WGS sequence"/>
</dbReference>
<keyword evidence="3" id="KW-1185">Reference proteome</keyword>
<organism evidence="2 3">
    <name type="scientific">Rhizoclosmatium globosum</name>
    <dbReference type="NCBI Taxonomy" id="329046"/>
    <lineage>
        <taxon>Eukaryota</taxon>
        <taxon>Fungi</taxon>
        <taxon>Fungi incertae sedis</taxon>
        <taxon>Chytridiomycota</taxon>
        <taxon>Chytridiomycota incertae sedis</taxon>
        <taxon>Chytridiomycetes</taxon>
        <taxon>Chytridiales</taxon>
        <taxon>Chytriomycetaceae</taxon>
        <taxon>Rhizoclosmatium</taxon>
    </lineage>
</organism>
<dbReference type="EMBL" id="MCGO01000081">
    <property type="protein sequence ID" value="ORY30744.1"/>
    <property type="molecule type" value="Genomic_DNA"/>
</dbReference>
<dbReference type="AlphaFoldDB" id="A0A1Y2B7P1"/>
<gene>
    <name evidence="2" type="ORF">BCR33DRAFT_857288</name>
</gene>
<proteinExistence type="predicted"/>
<evidence type="ECO:0000313" key="3">
    <source>
        <dbReference type="Proteomes" id="UP000193642"/>
    </source>
</evidence>
<feature type="region of interest" description="Disordered" evidence="1">
    <location>
        <begin position="243"/>
        <end position="268"/>
    </location>
</feature>
<sequence length="285" mass="29803">MSMDVILPITCSSVWRILMMRLDPWCGFSLVMTVLHLIPMVTTRNLKTLHPEPKPQEESDLIEGVQAAAVEAAPATTPATPANAPQPQVEPQSKTQTQGDTTKRCGTSWTDANNKCGTLCTYKDIDCPSGEKCFRDLKADVCVANSLRSDPATSTAPAPAPQTEAEDLIQGVQAAVVDVATAPAPVSQPQTTAVVQGDNSKRCGSSWSNANAKCGSICSDDNGCAKGEKCFKDLAVDICSANSQAPAPAPQPETSDTASSGSTSTSFSSLISETDFNNALSACGM</sequence>
<reference evidence="2 3" key="1">
    <citation type="submission" date="2016-07" db="EMBL/GenBank/DDBJ databases">
        <title>Pervasive Adenine N6-methylation of Active Genes in Fungi.</title>
        <authorList>
            <consortium name="DOE Joint Genome Institute"/>
            <person name="Mondo S.J."/>
            <person name="Dannebaum R.O."/>
            <person name="Kuo R.C."/>
            <person name="Labutti K."/>
            <person name="Haridas S."/>
            <person name="Kuo A."/>
            <person name="Salamov A."/>
            <person name="Ahrendt S.R."/>
            <person name="Lipzen A."/>
            <person name="Sullivan W."/>
            <person name="Andreopoulos W.B."/>
            <person name="Clum A."/>
            <person name="Lindquist E."/>
            <person name="Daum C."/>
            <person name="Ramamoorthy G.K."/>
            <person name="Gryganskyi A."/>
            <person name="Culley D."/>
            <person name="Magnuson J.K."/>
            <person name="James T.Y."/>
            <person name="O'Malley M.A."/>
            <person name="Stajich J.E."/>
            <person name="Spatafora J.W."/>
            <person name="Visel A."/>
            <person name="Grigoriev I.V."/>
        </authorList>
    </citation>
    <scope>NUCLEOTIDE SEQUENCE [LARGE SCALE GENOMIC DNA]</scope>
    <source>
        <strain evidence="2 3">JEL800</strain>
    </source>
</reference>